<dbReference type="Pfam" id="PF01471">
    <property type="entry name" value="PG_binding_1"/>
    <property type="match status" value="1"/>
</dbReference>
<evidence type="ECO:0000259" key="10">
    <source>
        <dbReference type="PROSITE" id="PS51782"/>
    </source>
</evidence>
<dbReference type="CDD" id="cd06583">
    <property type="entry name" value="PGRP"/>
    <property type="match status" value="1"/>
</dbReference>
<dbReference type="InterPro" id="IPR036365">
    <property type="entry name" value="PGBD-like_sf"/>
</dbReference>
<proteinExistence type="inferred from homology"/>
<dbReference type="PANTHER" id="PTHR30417:SF11">
    <property type="entry name" value="N-ACETYLMURAMOYL-L-ALANINE AMIDASE XLYA"/>
    <property type="match status" value="1"/>
</dbReference>
<evidence type="ECO:0000256" key="2">
    <source>
        <dbReference type="ARBA" id="ARBA00007553"/>
    </source>
</evidence>
<dbReference type="InterPro" id="IPR036779">
    <property type="entry name" value="LysM_dom_sf"/>
</dbReference>
<dbReference type="InterPro" id="IPR036505">
    <property type="entry name" value="Amidase/PGRP_sf"/>
</dbReference>
<comment type="catalytic activity">
    <reaction evidence="1">
        <text>Hydrolyzes the link between N-acetylmuramoyl residues and L-amino acid residues in certain cell-wall glycopeptides.</text>
        <dbReference type="EC" id="3.5.1.28"/>
    </reaction>
</comment>
<dbReference type="EC" id="3.5.1.28" evidence="3"/>
<sequence>MTITVKKNLVSEAKYALKCPNHMDAEYITIHNTANDASAANEISYMIGNTSSTSFHFAVDDKEVIQGLPLNRNAWHTGDGTNGSGNRKSIGVEICYSKSGGAKYYAAEKLAIKFVAQLLKERGWGIDRVRKHQDWNGKYCPHRILSEGRWDEVKAAIEAELKALGGKTTSKPTSSASKASGGTYTVKKGDTLSAIAKEHGVSMANLQSWNNIKDPNKITVGQKLKFEGSSTKSSNKKTPYALPSGIYKVTSPMRKGDDVRQIQRALAALYFYPDKGAKNNGIDGVYGPKTANAVKRFQSVNGLTADGIYGPKTKAKIEAKLK</sequence>
<dbReference type="SUPFAM" id="SSF54106">
    <property type="entry name" value="LysM domain"/>
    <property type="match status" value="1"/>
</dbReference>
<dbReference type="SUPFAM" id="SSF47090">
    <property type="entry name" value="PGBD-like"/>
    <property type="match status" value="1"/>
</dbReference>
<protein>
    <recommendedName>
        <fullName evidence="3">N-acetylmuramoyl-L-alanine amidase</fullName>
        <ecNumber evidence="3">3.5.1.28</ecNumber>
    </recommendedName>
    <alternativeName>
        <fullName evidence="9">Autolysin</fullName>
    </alternativeName>
    <alternativeName>
        <fullName evidence="8">Cell wall hydrolase</fullName>
    </alternativeName>
</protein>
<dbReference type="CDD" id="cd00118">
    <property type="entry name" value="LysM"/>
    <property type="match status" value="1"/>
</dbReference>
<accession>A0ABY7I5E4</accession>
<dbReference type="Proteomes" id="UP001164713">
    <property type="component" value="Chromosome"/>
</dbReference>
<evidence type="ECO:0000256" key="1">
    <source>
        <dbReference type="ARBA" id="ARBA00001561"/>
    </source>
</evidence>
<dbReference type="InterPro" id="IPR018392">
    <property type="entry name" value="LysM"/>
</dbReference>
<evidence type="ECO:0000256" key="6">
    <source>
        <dbReference type="ARBA" id="ARBA00023287"/>
    </source>
</evidence>
<keyword evidence="12" id="KW-1185">Reference proteome</keyword>
<dbReference type="Gene3D" id="1.10.101.10">
    <property type="entry name" value="PGBD-like superfamily/PGBD"/>
    <property type="match status" value="1"/>
</dbReference>
<dbReference type="InterPro" id="IPR002477">
    <property type="entry name" value="Peptidoglycan-bd-like"/>
</dbReference>
<comment type="similarity">
    <text evidence="2">Belongs to the N-acetylmuramoyl-L-alanine amidase 2 family.</text>
</comment>
<dbReference type="SUPFAM" id="SSF55846">
    <property type="entry name" value="N-acetylmuramoyl-L-alanine amidase-like"/>
    <property type="match status" value="1"/>
</dbReference>
<dbReference type="InterPro" id="IPR051206">
    <property type="entry name" value="NAMLAA_amidase_2"/>
</dbReference>
<dbReference type="SMART" id="SM00644">
    <property type="entry name" value="Ami_2"/>
    <property type="match status" value="1"/>
</dbReference>
<dbReference type="PROSITE" id="PS51782">
    <property type="entry name" value="LYSM"/>
    <property type="match status" value="1"/>
</dbReference>
<gene>
    <name evidence="11" type="ORF">O0R52_09565</name>
</gene>
<name>A0ABY7I5E4_9BACI</name>
<dbReference type="RefSeq" id="WP_269108063.1">
    <property type="nucleotide sequence ID" value="NZ_CP114066.1"/>
</dbReference>
<dbReference type="Gene3D" id="3.40.80.10">
    <property type="entry name" value="Peptidoglycan recognition protein-like"/>
    <property type="match status" value="1"/>
</dbReference>
<evidence type="ECO:0000313" key="11">
    <source>
        <dbReference type="EMBL" id="WAT23182.1"/>
    </source>
</evidence>
<keyword evidence="7" id="KW-0961">Cell wall biogenesis/degradation</keyword>
<evidence type="ECO:0000256" key="4">
    <source>
        <dbReference type="ARBA" id="ARBA00022801"/>
    </source>
</evidence>
<evidence type="ECO:0000256" key="8">
    <source>
        <dbReference type="ARBA" id="ARBA00030881"/>
    </source>
</evidence>
<keyword evidence="5" id="KW-0749">Sporulation</keyword>
<dbReference type="EMBL" id="CP114066">
    <property type="protein sequence ID" value="WAT23182.1"/>
    <property type="molecule type" value="Genomic_DNA"/>
</dbReference>
<keyword evidence="4" id="KW-0378">Hydrolase</keyword>
<keyword evidence="6" id="KW-0178">Competence</keyword>
<evidence type="ECO:0000256" key="5">
    <source>
        <dbReference type="ARBA" id="ARBA00022969"/>
    </source>
</evidence>
<evidence type="ECO:0000256" key="7">
    <source>
        <dbReference type="ARBA" id="ARBA00023316"/>
    </source>
</evidence>
<dbReference type="InterPro" id="IPR002502">
    <property type="entry name" value="Amidase_domain"/>
</dbReference>
<dbReference type="PANTHER" id="PTHR30417">
    <property type="entry name" value="N-ACETYLMURAMOYL-L-ALANINE AMIDASE AMID"/>
    <property type="match status" value="1"/>
</dbReference>
<evidence type="ECO:0000256" key="3">
    <source>
        <dbReference type="ARBA" id="ARBA00011901"/>
    </source>
</evidence>
<feature type="domain" description="LysM" evidence="10">
    <location>
        <begin position="182"/>
        <end position="226"/>
    </location>
</feature>
<reference evidence="11" key="1">
    <citation type="submission" date="2022-12" db="EMBL/GenBank/DDBJ databases">
        <title>Genomic of Bacillus halotolerans.</title>
        <authorList>
            <person name="Xu G."/>
            <person name="Ding Y."/>
        </authorList>
    </citation>
    <scope>NUCLEOTIDE SEQUENCE</scope>
    <source>
        <strain evidence="11">B13</strain>
    </source>
</reference>
<organism evidence="11 12">
    <name type="scientific">Bacillus halotolerans</name>
    <dbReference type="NCBI Taxonomy" id="260554"/>
    <lineage>
        <taxon>Bacteria</taxon>
        <taxon>Bacillati</taxon>
        <taxon>Bacillota</taxon>
        <taxon>Bacilli</taxon>
        <taxon>Bacillales</taxon>
        <taxon>Bacillaceae</taxon>
        <taxon>Bacillus</taxon>
    </lineage>
</organism>
<evidence type="ECO:0000313" key="12">
    <source>
        <dbReference type="Proteomes" id="UP001164713"/>
    </source>
</evidence>
<evidence type="ECO:0000256" key="9">
    <source>
        <dbReference type="ARBA" id="ARBA00032390"/>
    </source>
</evidence>
<dbReference type="InterPro" id="IPR036366">
    <property type="entry name" value="PGBDSf"/>
</dbReference>
<dbReference type="Gene3D" id="3.10.350.10">
    <property type="entry name" value="LysM domain"/>
    <property type="match status" value="1"/>
</dbReference>
<dbReference type="Pfam" id="PF01476">
    <property type="entry name" value="LysM"/>
    <property type="match status" value="1"/>
</dbReference>
<dbReference type="SMART" id="SM00257">
    <property type="entry name" value="LysM"/>
    <property type="match status" value="1"/>
</dbReference>
<dbReference type="Pfam" id="PF01510">
    <property type="entry name" value="Amidase_2"/>
    <property type="match status" value="1"/>
</dbReference>